<feature type="chain" id="PRO_5044784654" description="Membrane-associated protein" evidence="2">
    <location>
        <begin position="20"/>
        <end position="249"/>
    </location>
</feature>
<proteinExistence type="predicted"/>
<evidence type="ECO:0000313" key="3">
    <source>
        <dbReference type="EMBL" id="KAL3689067.1"/>
    </source>
</evidence>
<dbReference type="EMBL" id="JBJQOH010000004">
    <property type="protein sequence ID" value="KAL3689067.1"/>
    <property type="molecule type" value="Genomic_DNA"/>
</dbReference>
<sequence>MKPLELFVVLTLMLASTDAVRVRHPARTPSPAPAPFSGSSNSSSPPPAVVGDSINTTLTTAMIESSWVLYTGSALSGFGTVVFTKPDSDPSNRCYLTGYYDPTARNATTAVNCFLDLQALVVYSFQQGLRIYYTGTMYIAGPDGPENDCSVICRSYNSTMSSAAAPLRGTAFYGHSSLPWIMIVITALVLDFISRSIIIFEASFDTGDHEAISSSSKLASFSKVTGDALHLLLPEEDSENKSVWFASVS</sequence>
<accession>A0ABD3HF28</accession>
<name>A0ABD3HF28_9MARC</name>
<organism evidence="3 4">
    <name type="scientific">Riccia sorocarpa</name>
    <dbReference type="NCBI Taxonomy" id="122646"/>
    <lineage>
        <taxon>Eukaryota</taxon>
        <taxon>Viridiplantae</taxon>
        <taxon>Streptophyta</taxon>
        <taxon>Embryophyta</taxon>
        <taxon>Marchantiophyta</taxon>
        <taxon>Marchantiopsida</taxon>
        <taxon>Marchantiidae</taxon>
        <taxon>Marchantiales</taxon>
        <taxon>Ricciaceae</taxon>
        <taxon>Riccia</taxon>
    </lineage>
</organism>
<evidence type="ECO:0000313" key="4">
    <source>
        <dbReference type="Proteomes" id="UP001633002"/>
    </source>
</evidence>
<feature type="region of interest" description="Disordered" evidence="1">
    <location>
        <begin position="22"/>
        <end position="50"/>
    </location>
</feature>
<keyword evidence="4" id="KW-1185">Reference proteome</keyword>
<dbReference type="AlphaFoldDB" id="A0ABD3HF28"/>
<comment type="caution">
    <text evidence="3">The sequence shown here is derived from an EMBL/GenBank/DDBJ whole genome shotgun (WGS) entry which is preliminary data.</text>
</comment>
<evidence type="ECO:0000256" key="2">
    <source>
        <dbReference type="SAM" id="SignalP"/>
    </source>
</evidence>
<protein>
    <recommendedName>
        <fullName evidence="5">Membrane-associated protein</fullName>
    </recommendedName>
</protein>
<gene>
    <name evidence="3" type="ORF">R1sor_015376</name>
</gene>
<reference evidence="3 4" key="1">
    <citation type="submission" date="2024-09" db="EMBL/GenBank/DDBJ databases">
        <title>Chromosome-scale assembly of Riccia sorocarpa.</title>
        <authorList>
            <person name="Paukszto L."/>
        </authorList>
    </citation>
    <scope>NUCLEOTIDE SEQUENCE [LARGE SCALE GENOMIC DNA]</scope>
    <source>
        <strain evidence="3">LP-2024</strain>
        <tissue evidence="3">Aerial parts of the thallus</tissue>
    </source>
</reference>
<keyword evidence="2" id="KW-0732">Signal</keyword>
<feature type="signal peptide" evidence="2">
    <location>
        <begin position="1"/>
        <end position="19"/>
    </location>
</feature>
<dbReference type="Proteomes" id="UP001633002">
    <property type="component" value="Unassembled WGS sequence"/>
</dbReference>
<evidence type="ECO:0000256" key="1">
    <source>
        <dbReference type="SAM" id="MobiDB-lite"/>
    </source>
</evidence>
<evidence type="ECO:0008006" key="5">
    <source>
        <dbReference type="Google" id="ProtNLM"/>
    </source>
</evidence>